<protein>
    <submittedName>
        <fullName evidence="3">Uncharacterized protein</fullName>
    </submittedName>
</protein>
<dbReference type="OrthoDB" id="2448307at2759"/>
<dbReference type="PANTHER" id="PTHR34391">
    <property type="entry name" value="UPF0658 GOLGI APPARATUS MEMBRANE PROTEIN C1952.10C-RELATED"/>
    <property type="match status" value="1"/>
</dbReference>
<dbReference type="GO" id="GO:0005794">
    <property type="term" value="C:Golgi apparatus"/>
    <property type="evidence" value="ECO:0007669"/>
    <property type="project" value="TreeGrafter"/>
</dbReference>
<keyword evidence="2" id="KW-0812">Transmembrane</keyword>
<reference evidence="3" key="1">
    <citation type="journal article" date="2021" name="Genome Biol. Evol.">
        <title>The assembled and annotated genome of the fairy-ring fungus Marasmius oreades.</title>
        <authorList>
            <person name="Hiltunen M."/>
            <person name="Ament-Velasquez S.L."/>
            <person name="Johannesson H."/>
        </authorList>
    </citation>
    <scope>NUCLEOTIDE SEQUENCE</scope>
    <source>
        <strain evidence="3">03SP1</strain>
    </source>
</reference>
<evidence type="ECO:0000256" key="1">
    <source>
        <dbReference type="SAM" id="MobiDB-lite"/>
    </source>
</evidence>
<accession>A0A9P7RZ45</accession>
<evidence type="ECO:0000313" key="3">
    <source>
        <dbReference type="EMBL" id="KAG7092441.1"/>
    </source>
</evidence>
<feature type="compositionally biased region" description="Polar residues" evidence="1">
    <location>
        <begin position="106"/>
        <end position="122"/>
    </location>
</feature>
<feature type="transmembrane region" description="Helical" evidence="2">
    <location>
        <begin position="12"/>
        <end position="39"/>
    </location>
</feature>
<dbReference type="Proteomes" id="UP001049176">
    <property type="component" value="Chromosome 5"/>
</dbReference>
<keyword evidence="2" id="KW-0472">Membrane</keyword>
<dbReference type="EMBL" id="CM032185">
    <property type="protein sequence ID" value="KAG7092441.1"/>
    <property type="molecule type" value="Genomic_DNA"/>
</dbReference>
<dbReference type="AlphaFoldDB" id="A0A9P7RZ45"/>
<name>A0A9P7RZ45_9AGAR</name>
<keyword evidence="2" id="KW-1133">Transmembrane helix</keyword>
<evidence type="ECO:0000256" key="2">
    <source>
        <dbReference type="SAM" id="Phobius"/>
    </source>
</evidence>
<dbReference type="RefSeq" id="XP_043008911.1">
    <property type="nucleotide sequence ID" value="XM_043153627.1"/>
</dbReference>
<dbReference type="InterPro" id="IPR040410">
    <property type="entry name" value="UPF0658_Golgi"/>
</dbReference>
<evidence type="ECO:0000313" key="4">
    <source>
        <dbReference type="Proteomes" id="UP001049176"/>
    </source>
</evidence>
<dbReference type="GeneID" id="66077872"/>
<feature type="transmembrane region" description="Helical" evidence="2">
    <location>
        <begin position="59"/>
        <end position="80"/>
    </location>
</feature>
<feature type="region of interest" description="Disordered" evidence="1">
    <location>
        <begin position="97"/>
        <end position="131"/>
    </location>
</feature>
<comment type="caution">
    <text evidence="3">The sequence shown here is derived from an EMBL/GenBank/DDBJ whole genome shotgun (WGS) entry which is preliminary data.</text>
</comment>
<keyword evidence="4" id="KW-1185">Reference proteome</keyword>
<proteinExistence type="predicted"/>
<dbReference type="PANTHER" id="PTHR34391:SF1">
    <property type="entry name" value="UPF0658 GOLGI APPARATUS MEMBRANE PROTEIN C1952.10C-RELATED"/>
    <property type="match status" value="1"/>
</dbReference>
<dbReference type="KEGG" id="more:E1B28_008796"/>
<organism evidence="3 4">
    <name type="scientific">Marasmius oreades</name>
    <name type="common">fairy-ring Marasmius</name>
    <dbReference type="NCBI Taxonomy" id="181124"/>
    <lineage>
        <taxon>Eukaryota</taxon>
        <taxon>Fungi</taxon>
        <taxon>Dikarya</taxon>
        <taxon>Basidiomycota</taxon>
        <taxon>Agaricomycotina</taxon>
        <taxon>Agaricomycetes</taxon>
        <taxon>Agaricomycetidae</taxon>
        <taxon>Agaricales</taxon>
        <taxon>Marasmiineae</taxon>
        <taxon>Marasmiaceae</taxon>
        <taxon>Marasmius</taxon>
    </lineage>
</organism>
<sequence>MSKIQIRGHELTICVLIILVGQHCYFILLDHASLMFLTVYKLVRFYEPGSREQYATTRVSLTIFTVVAFLLLFATFAVGLKTFADFDRGLAGSKLNEKNPRPKYSHQVTGGTMSHNSYNAGTTLGPRISIE</sequence>
<gene>
    <name evidence="3" type="ORF">E1B28_008796</name>
</gene>